<gene>
    <name evidence="16" type="ORF">LOD99_11746</name>
</gene>
<dbReference type="PROSITE" id="PS50082">
    <property type="entry name" value="WD_REPEATS_2"/>
    <property type="match status" value="1"/>
</dbReference>
<comment type="subunit">
    <text evidence="12">Microtubule inner protein component of sperm flagellar doublet microtubules. Interacts with BRCA2. Interacts with the CCT chaperonin complex. Interacts with HSP70. Interacts with AK8. Interacts with CFAP45. Interacts with DNAI1. Interacts with IQDC.</text>
</comment>
<accession>A0AAV7JKF3</accession>
<reference evidence="16 17" key="1">
    <citation type="journal article" date="2023" name="BMC Biol.">
        <title>The compact genome of the sponge Oopsacas minuta (Hexactinellida) is lacking key metazoan core genes.</title>
        <authorList>
            <person name="Santini S."/>
            <person name="Schenkelaars Q."/>
            <person name="Jourda C."/>
            <person name="Duchesne M."/>
            <person name="Belahbib H."/>
            <person name="Rocher C."/>
            <person name="Selva M."/>
            <person name="Riesgo A."/>
            <person name="Vervoort M."/>
            <person name="Leys S.P."/>
            <person name="Kodjabachian L."/>
            <person name="Le Bivic A."/>
            <person name="Borchiellini C."/>
            <person name="Claverie J.M."/>
            <person name="Renard E."/>
        </authorList>
    </citation>
    <scope>NUCLEOTIDE SEQUENCE [LARGE SCALE GENOMIC DNA]</scope>
    <source>
        <strain evidence="16">SPO-2</strain>
    </source>
</reference>
<evidence type="ECO:0000256" key="13">
    <source>
        <dbReference type="PROSITE-ProRule" id="PRU00221"/>
    </source>
</evidence>
<organism evidence="16 17">
    <name type="scientific">Oopsacas minuta</name>
    <dbReference type="NCBI Taxonomy" id="111878"/>
    <lineage>
        <taxon>Eukaryota</taxon>
        <taxon>Metazoa</taxon>
        <taxon>Porifera</taxon>
        <taxon>Hexactinellida</taxon>
        <taxon>Hexasterophora</taxon>
        <taxon>Lyssacinosida</taxon>
        <taxon>Leucopsacidae</taxon>
        <taxon>Oopsacas</taxon>
    </lineage>
</organism>
<evidence type="ECO:0000256" key="8">
    <source>
        <dbReference type="ARBA" id="ARBA00023273"/>
    </source>
</evidence>
<keyword evidence="5" id="KW-0677">Repeat</keyword>
<keyword evidence="15" id="KW-1133">Transmembrane helix</keyword>
<evidence type="ECO:0000313" key="17">
    <source>
        <dbReference type="Proteomes" id="UP001165289"/>
    </source>
</evidence>
<keyword evidence="7" id="KW-0969">Cilium</keyword>
<evidence type="ECO:0000256" key="7">
    <source>
        <dbReference type="ARBA" id="ARBA00023069"/>
    </source>
</evidence>
<proteinExistence type="inferred from homology"/>
<keyword evidence="15" id="KW-0472">Membrane</keyword>
<evidence type="ECO:0000256" key="2">
    <source>
        <dbReference type="ARBA" id="ARBA00004496"/>
    </source>
</evidence>
<dbReference type="InterPro" id="IPR001680">
    <property type="entry name" value="WD40_rpt"/>
</dbReference>
<dbReference type="GO" id="GO:0031514">
    <property type="term" value="C:motile cilium"/>
    <property type="evidence" value="ECO:0007669"/>
    <property type="project" value="UniProtKB-SubCell"/>
</dbReference>
<dbReference type="GO" id="GO:0005930">
    <property type="term" value="C:axoneme"/>
    <property type="evidence" value="ECO:0007669"/>
    <property type="project" value="UniProtKB-ARBA"/>
</dbReference>
<evidence type="ECO:0000256" key="12">
    <source>
        <dbReference type="ARBA" id="ARBA00047117"/>
    </source>
</evidence>
<dbReference type="Gene3D" id="2.130.10.10">
    <property type="entry name" value="YVTN repeat-like/Quinoprotein amine dehydrogenase"/>
    <property type="match status" value="2"/>
</dbReference>
<feature type="compositionally biased region" description="Polar residues" evidence="14">
    <location>
        <begin position="1"/>
        <end position="14"/>
    </location>
</feature>
<evidence type="ECO:0000256" key="1">
    <source>
        <dbReference type="ARBA" id="ARBA00004230"/>
    </source>
</evidence>
<evidence type="ECO:0000256" key="6">
    <source>
        <dbReference type="ARBA" id="ARBA00022846"/>
    </source>
</evidence>
<keyword evidence="3" id="KW-0963">Cytoplasm</keyword>
<evidence type="ECO:0000256" key="3">
    <source>
        <dbReference type="ARBA" id="ARBA00022490"/>
    </source>
</evidence>
<keyword evidence="4 13" id="KW-0853">WD repeat</keyword>
<evidence type="ECO:0000256" key="5">
    <source>
        <dbReference type="ARBA" id="ARBA00022737"/>
    </source>
</evidence>
<keyword evidence="8" id="KW-0966">Cell projection</keyword>
<comment type="subcellular location">
    <subcellularLocation>
        <location evidence="1">Cell projection</location>
        <location evidence="1">Cilium</location>
        <location evidence="1">Flagellum</location>
    </subcellularLocation>
    <subcellularLocation>
        <location evidence="2">Cytoplasm</location>
    </subcellularLocation>
</comment>
<comment type="caution">
    <text evidence="16">The sequence shown here is derived from an EMBL/GenBank/DDBJ whole genome shotgun (WGS) entry which is preliminary data.</text>
</comment>
<sequence length="490" mass="53326">MSVRSATREGTASVQEEPLAVATEDSIQPMKSPIPATPEIADKKELHELQLVRMMGFEGKITGGLISHPDGVHLLYALGSTIVILNMINNSQSFLRGHSNNVSCIAVNKKGDKIASGQVTYMGFKADVILWDFSSQSMMARFSLHKVKVQALAFSPNDLYLATLGGRDDGTIVMWNLEKLDSICGAPAAMQRAGCAYTVGFSREKDDVFFTVGDHTLRVWELDLDNRKIYPTDCDLGLIKRVSKCLVPSLDDTFLLTGTTSGDIVQITTSSRVLHGYGPQKHKYPLGIEALCKLESGELLAGTGKGAVALLNGESFKKIKSATVEGSVTSLSLHPSGEVCFIGTDRCRMYKMSLTDFQPELLKLSQSSAVTDVCFPANRNELFVTSGRENIHIWHTLSGNELLRITLANLTCLAVVVQPDGKAIISGWEDGKLRAFLPETGETSVNEKLVSAPHDVHLSMRAGGAASLSYYIIIYAVIIIQSGQFMEIFK</sequence>
<dbReference type="PANTHER" id="PTHR13720">
    <property type="entry name" value="WD-40 REPEAT PROTEIN"/>
    <property type="match status" value="1"/>
</dbReference>
<dbReference type="Proteomes" id="UP001165289">
    <property type="component" value="Unassembled WGS sequence"/>
</dbReference>
<keyword evidence="15" id="KW-0812">Transmembrane</keyword>
<evidence type="ECO:0000256" key="15">
    <source>
        <dbReference type="SAM" id="Phobius"/>
    </source>
</evidence>
<evidence type="ECO:0000256" key="4">
    <source>
        <dbReference type="ARBA" id="ARBA00022574"/>
    </source>
</evidence>
<comment type="similarity">
    <text evidence="9">Belongs to the CFAP52 family.</text>
</comment>
<evidence type="ECO:0000256" key="11">
    <source>
        <dbReference type="ARBA" id="ARBA00046056"/>
    </source>
</evidence>
<dbReference type="PANTHER" id="PTHR13720:SF14">
    <property type="entry name" value="CILIA- AND FLAGELLA-ASSOCIATED PROTEIN 52"/>
    <property type="match status" value="1"/>
</dbReference>
<dbReference type="AlphaFoldDB" id="A0AAV7JKF3"/>
<dbReference type="SMART" id="SM00320">
    <property type="entry name" value="WD40"/>
    <property type="match status" value="6"/>
</dbReference>
<protein>
    <recommendedName>
        <fullName evidence="10">Cilia- and flagella-associated protein 52</fullName>
    </recommendedName>
</protein>
<dbReference type="EMBL" id="JAKMXF010000321">
    <property type="protein sequence ID" value="KAI6649380.1"/>
    <property type="molecule type" value="Genomic_DNA"/>
</dbReference>
<evidence type="ECO:0000256" key="10">
    <source>
        <dbReference type="ARBA" id="ARBA00029552"/>
    </source>
</evidence>
<evidence type="ECO:0000313" key="16">
    <source>
        <dbReference type="EMBL" id="KAI6649380.1"/>
    </source>
</evidence>
<comment type="function">
    <text evidence="11">Microtubule inner protein (MIP) part of the dynein-decorated doublet microtubules (DMTs) in cilia axoneme. Important for proper ciliary and flagellar beating. May act in cooperation with CFAP45 and axonemal dynein subunit DNAH11. May play a role in cell growth and/or survival.</text>
</comment>
<dbReference type="Pfam" id="PF00400">
    <property type="entry name" value="WD40"/>
    <property type="match status" value="2"/>
</dbReference>
<dbReference type="InterPro" id="IPR011047">
    <property type="entry name" value="Quinoprotein_ADH-like_sf"/>
</dbReference>
<feature type="region of interest" description="Disordered" evidence="14">
    <location>
        <begin position="1"/>
        <end position="39"/>
    </location>
</feature>
<dbReference type="InterPro" id="IPR019775">
    <property type="entry name" value="WD40_repeat_CS"/>
</dbReference>
<feature type="repeat" description="WD" evidence="13">
    <location>
        <begin position="142"/>
        <end position="178"/>
    </location>
</feature>
<keyword evidence="17" id="KW-1185">Reference proteome</keyword>
<feature type="transmembrane region" description="Helical" evidence="15">
    <location>
        <begin position="468"/>
        <end position="489"/>
    </location>
</feature>
<dbReference type="SUPFAM" id="SSF50998">
    <property type="entry name" value="Quinoprotein alcohol dehydrogenase-like"/>
    <property type="match status" value="1"/>
</dbReference>
<evidence type="ECO:0000256" key="14">
    <source>
        <dbReference type="SAM" id="MobiDB-lite"/>
    </source>
</evidence>
<dbReference type="InterPro" id="IPR050630">
    <property type="entry name" value="WD_repeat_EMAP"/>
</dbReference>
<keyword evidence="6 16" id="KW-0282">Flagellum</keyword>
<dbReference type="PROSITE" id="PS00678">
    <property type="entry name" value="WD_REPEATS_1"/>
    <property type="match status" value="1"/>
</dbReference>
<evidence type="ECO:0000256" key="9">
    <source>
        <dbReference type="ARBA" id="ARBA00029456"/>
    </source>
</evidence>
<name>A0AAV7JKF3_9METZ</name>
<dbReference type="InterPro" id="IPR015943">
    <property type="entry name" value="WD40/YVTN_repeat-like_dom_sf"/>
</dbReference>